<evidence type="ECO:0000313" key="7">
    <source>
        <dbReference type="EMBL" id="NKE62610.1"/>
    </source>
</evidence>
<dbReference type="Proteomes" id="UP001515943">
    <property type="component" value="Unassembled WGS sequence"/>
</dbReference>
<feature type="domain" description="FAD dependent oxidoreductase" evidence="6">
    <location>
        <begin position="35"/>
        <end position="385"/>
    </location>
</feature>
<keyword evidence="3" id="KW-0274">FAD</keyword>
<proteinExistence type="predicted"/>
<keyword evidence="4 7" id="KW-0560">Oxidoreductase</keyword>
<dbReference type="NCBIfam" id="NF008425">
    <property type="entry name" value="PRK11259.1"/>
    <property type="match status" value="1"/>
</dbReference>
<organism evidence="7 8">
    <name type="scientific">Lentzea indica</name>
    <dbReference type="NCBI Taxonomy" id="2604800"/>
    <lineage>
        <taxon>Bacteria</taxon>
        <taxon>Bacillati</taxon>
        <taxon>Actinomycetota</taxon>
        <taxon>Actinomycetes</taxon>
        <taxon>Pseudonocardiales</taxon>
        <taxon>Pseudonocardiaceae</taxon>
        <taxon>Lentzea</taxon>
    </lineage>
</organism>
<dbReference type="Pfam" id="PF01266">
    <property type="entry name" value="DAO"/>
    <property type="match status" value="1"/>
</dbReference>
<evidence type="ECO:0000256" key="3">
    <source>
        <dbReference type="ARBA" id="ARBA00022827"/>
    </source>
</evidence>
<dbReference type="PANTHER" id="PTHR10961:SF7">
    <property type="entry name" value="FAD DEPENDENT OXIDOREDUCTASE DOMAIN-CONTAINING PROTEIN"/>
    <property type="match status" value="1"/>
</dbReference>
<feature type="compositionally biased region" description="Polar residues" evidence="5">
    <location>
        <begin position="7"/>
        <end position="21"/>
    </location>
</feature>
<accession>A0ABX1FUL5</accession>
<dbReference type="EMBL" id="VSRL01000267">
    <property type="protein sequence ID" value="NKE62610.1"/>
    <property type="molecule type" value="Genomic_DNA"/>
</dbReference>
<dbReference type="GO" id="GO:0050131">
    <property type="term" value="F:N-methyl-L-amino-acid oxidase activity"/>
    <property type="evidence" value="ECO:0007669"/>
    <property type="project" value="UniProtKB-EC"/>
</dbReference>
<protein>
    <submittedName>
        <fullName evidence="7">N-methyl-L-tryptophan oxidase</fullName>
        <ecNumber evidence="7">1.5.3.2</ecNumber>
    </submittedName>
</protein>
<name>A0ABX1FUL5_9PSEU</name>
<dbReference type="InterPro" id="IPR036188">
    <property type="entry name" value="FAD/NAD-bd_sf"/>
</dbReference>
<dbReference type="Gene3D" id="3.30.9.10">
    <property type="entry name" value="D-Amino Acid Oxidase, subunit A, domain 2"/>
    <property type="match status" value="1"/>
</dbReference>
<dbReference type="SUPFAM" id="SSF54373">
    <property type="entry name" value="FAD-linked reductases, C-terminal domain"/>
    <property type="match status" value="1"/>
</dbReference>
<dbReference type="EC" id="1.5.3.2" evidence="7"/>
<dbReference type="Gene3D" id="3.50.50.60">
    <property type="entry name" value="FAD/NAD(P)-binding domain"/>
    <property type="match status" value="1"/>
</dbReference>
<evidence type="ECO:0000256" key="1">
    <source>
        <dbReference type="ARBA" id="ARBA00001974"/>
    </source>
</evidence>
<dbReference type="SUPFAM" id="SSF51905">
    <property type="entry name" value="FAD/NAD(P)-binding domain"/>
    <property type="match status" value="1"/>
</dbReference>
<evidence type="ECO:0000256" key="5">
    <source>
        <dbReference type="SAM" id="MobiDB-lite"/>
    </source>
</evidence>
<keyword evidence="2" id="KW-0285">Flavoprotein</keyword>
<dbReference type="InterPro" id="IPR006076">
    <property type="entry name" value="FAD-dep_OxRdtase"/>
</dbReference>
<sequence length="406" mass="44179">MPHCGTGQLTISTPSDASASPSGEPKGSPVPASKRVAVVGVGTMGSQVAWRLAARGADVVGYDRFAPGHDRSAAGGETRIFRSAHFEDSRYVPLLKHADGLWDELQRETGRELRRLTGCLLMGPTSHHQMATVLQSIDEHGLDHDVLDADLLARRFPQYRIEDGDAAVLDRHAGFIRPELTVQSAARRAEELGARIHRYTPVREITKTGGGVTVRTDEGSEHFDAVVVTVGPWVNDLLPDLPWEVEIRRLVSAWYVPTTDAWFGQERPAFIRTAPTHCYGLPSPDGVSVKLGLSRTLHQLVDDPNRLDRTVQPSELDIFGELIGRYLPDLHPNPVRLSVFMEGYTESSRPLVGPLPGNENVVLLAGFSGHGFKLSPAMGDIAADLALDGTSAQPIDFISTSNRTEA</sequence>
<evidence type="ECO:0000259" key="6">
    <source>
        <dbReference type="Pfam" id="PF01266"/>
    </source>
</evidence>
<gene>
    <name evidence="7" type="primary">solA</name>
    <name evidence="7" type="ORF">FXN61_40140</name>
</gene>
<dbReference type="InterPro" id="IPR045170">
    <property type="entry name" value="MTOX"/>
</dbReference>
<evidence type="ECO:0000256" key="4">
    <source>
        <dbReference type="ARBA" id="ARBA00023002"/>
    </source>
</evidence>
<feature type="region of interest" description="Disordered" evidence="5">
    <location>
        <begin position="1"/>
        <end position="32"/>
    </location>
</feature>
<keyword evidence="8" id="KW-1185">Reference proteome</keyword>
<reference evidence="7 8" key="1">
    <citation type="submission" date="2019-08" db="EMBL/GenBank/DDBJ databases">
        <title>Lentzea from Indian Himalayas.</title>
        <authorList>
            <person name="Mandal S."/>
            <person name="Mallick Gupta A."/>
            <person name="Maiti P.K."/>
            <person name="Sarkar J."/>
            <person name="Mandal S."/>
        </authorList>
    </citation>
    <scope>NUCLEOTIDE SEQUENCE [LARGE SCALE GENOMIC DNA]</scope>
    <source>
        <strain evidence="7 8">PSKA42</strain>
    </source>
</reference>
<evidence type="ECO:0000313" key="8">
    <source>
        <dbReference type="Proteomes" id="UP001515943"/>
    </source>
</evidence>
<evidence type="ECO:0000256" key="2">
    <source>
        <dbReference type="ARBA" id="ARBA00022630"/>
    </source>
</evidence>
<comment type="cofactor">
    <cofactor evidence="1">
        <name>FAD</name>
        <dbReference type="ChEBI" id="CHEBI:57692"/>
    </cofactor>
</comment>
<dbReference type="PANTHER" id="PTHR10961">
    <property type="entry name" value="PEROXISOMAL SARCOSINE OXIDASE"/>
    <property type="match status" value="1"/>
</dbReference>
<comment type="caution">
    <text evidence="7">The sequence shown here is derived from an EMBL/GenBank/DDBJ whole genome shotgun (WGS) entry which is preliminary data.</text>
</comment>